<evidence type="ECO:0000256" key="1">
    <source>
        <dbReference type="ARBA" id="ARBA00004236"/>
    </source>
</evidence>
<dbReference type="InterPro" id="IPR030947">
    <property type="entry name" value="EcfA_1"/>
</dbReference>
<evidence type="ECO:0000259" key="9">
    <source>
        <dbReference type="PROSITE" id="PS50893"/>
    </source>
</evidence>
<evidence type="ECO:0000256" key="2">
    <source>
        <dbReference type="ARBA" id="ARBA00005417"/>
    </source>
</evidence>
<name>U2EB78_9MOLU</name>
<keyword evidence="11" id="KW-1185">Reference proteome</keyword>
<dbReference type="GO" id="GO:0042626">
    <property type="term" value="F:ATPase-coupled transmembrane transporter activity"/>
    <property type="evidence" value="ECO:0007669"/>
    <property type="project" value="TreeGrafter"/>
</dbReference>
<dbReference type="Proteomes" id="UP000005707">
    <property type="component" value="Unassembled WGS sequence"/>
</dbReference>
<dbReference type="InterPro" id="IPR003593">
    <property type="entry name" value="AAA+_ATPase"/>
</dbReference>
<dbReference type="PANTHER" id="PTHR43553:SF24">
    <property type="entry name" value="ENERGY-COUPLING FACTOR TRANSPORTER ATP-BINDING PROTEIN ECFA1"/>
    <property type="match status" value="1"/>
</dbReference>
<evidence type="ECO:0000313" key="11">
    <source>
        <dbReference type="Proteomes" id="UP000005707"/>
    </source>
</evidence>
<reference evidence="10 11" key="2">
    <citation type="journal article" date="2013" name="PLoS ONE">
        <title>INDIGO - INtegrated Data Warehouse of MIcrobial GenOmes with Examples from the Red Sea Extremophiles.</title>
        <authorList>
            <person name="Alam I."/>
            <person name="Antunes A."/>
            <person name="Kamau A.A."/>
            <person name="Ba Alawi W."/>
            <person name="Kalkatawi M."/>
            <person name="Stingl U."/>
            <person name="Bajic V.B."/>
        </authorList>
    </citation>
    <scope>NUCLEOTIDE SEQUENCE [LARGE SCALE GENOMIC DNA]</scope>
    <source>
        <strain evidence="10 11">SSD-17B</strain>
    </source>
</reference>
<gene>
    <name evidence="10" type="primary">ecfA</name>
    <name evidence="10" type="ORF">HLPCO_001344</name>
</gene>
<dbReference type="PROSITE" id="PS50893">
    <property type="entry name" value="ABC_TRANSPORTER_2"/>
    <property type="match status" value="1"/>
</dbReference>
<dbReference type="NCBIfam" id="NF010167">
    <property type="entry name" value="PRK13648.1"/>
    <property type="match status" value="1"/>
</dbReference>
<comment type="subcellular location">
    <subcellularLocation>
        <location evidence="1">Cell membrane</location>
    </subcellularLocation>
</comment>
<dbReference type="Gene3D" id="3.40.50.300">
    <property type="entry name" value="P-loop containing nucleotide triphosphate hydrolases"/>
    <property type="match status" value="1"/>
</dbReference>
<dbReference type="PROSITE" id="PS00211">
    <property type="entry name" value="ABC_TRANSPORTER_1"/>
    <property type="match status" value="1"/>
</dbReference>
<accession>U2EB78</accession>
<keyword evidence="8" id="KW-0472">Membrane</keyword>
<dbReference type="SMART" id="SM00382">
    <property type="entry name" value="AAA"/>
    <property type="match status" value="1"/>
</dbReference>
<evidence type="ECO:0000256" key="7">
    <source>
        <dbReference type="ARBA" id="ARBA00022967"/>
    </source>
</evidence>
<reference evidence="10 11" key="1">
    <citation type="journal article" date="2011" name="J. Bacteriol.">
        <title>Genome sequence of Haloplasma contractile, an unusual contractile bacterium from a deep-sea anoxic brine lake.</title>
        <authorList>
            <person name="Antunes A."/>
            <person name="Alam I."/>
            <person name="El Dorry H."/>
            <person name="Siam R."/>
            <person name="Robertson A."/>
            <person name="Bajic V.B."/>
            <person name="Stingl U."/>
        </authorList>
    </citation>
    <scope>NUCLEOTIDE SEQUENCE [LARGE SCALE GENOMIC DNA]</scope>
    <source>
        <strain evidence="10 11">SSD-17B</strain>
    </source>
</reference>
<dbReference type="Pfam" id="PF00005">
    <property type="entry name" value="ABC_tran"/>
    <property type="match status" value="1"/>
</dbReference>
<comment type="caution">
    <text evidence="10">The sequence shown here is derived from an EMBL/GenBank/DDBJ whole genome shotgun (WGS) entry which is preliminary data.</text>
</comment>
<keyword evidence="7" id="KW-1278">Translocase</keyword>
<dbReference type="NCBIfam" id="TIGR04520">
    <property type="entry name" value="ECF_ATPase_1"/>
    <property type="match status" value="1"/>
</dbReference>
<dbReference type="GO" id="GO:0016887">
    <property type="term" value="F:ATP hydrolysis activity"/>
    <property type="evidence" value="ECO:0007669"/>
    <property type="project" value="InterPro"/>
</dbReference>
<keyword evidence="3" id="KW-0813">Transport</keyword>
<protein>
    <submittedName>
        <fullName evidence="10">Energy-coupling factor transporter ATP-binding protein EcfA 1</fullName>
    </submittedName>
</protein>
<keyword evidence="4" id="KW-1003">Cell membrane</keyword>
<keyword evidence="6 10" id="KW-0067">ATP-binding</keyword>
<evidence type="ECO:0000313" key="10">
    <source>
        <dbReference type="EMBL" id="ERJ12358.1"/>
    </source>
</evidence>
<dbReference type="AlphaFoldDB" id="U2EB78"/>
<evidence type="ECO:0000256" key="8">
    <source>
        <dbReference type="ARBA" id="ARBA00023136"/>
    </source>
</evidence>
<evidence type="ECO:0000256" key="4">
    <source>
        <dbReference type="ARBA" id="ARBA00022475"/>
    </source>
</evidence>
<evidence type="ECO:0000256" key="3">
    <source>
        <dbReference type="ARBA" id="ARBA00022448"/>
    </source>
</evidence>
<dbReference type="eggNOG" id="COG1122">
    <property type="taxonomic scope" value="Bacteria"/>
</dbReference>
<dbReference type="OrthoDB" id="9784332at2"/>
<evidence type="ECO:0000256" key="5">
    <source>
        <dbReference type="ARBA" id="ARBA00022741"/>
    </source>
</evidence>
<proteinExistence type="inferred from homology"/>
<dbReference type="SUPFAM" id="SSF52540">
    <property type="entry name" value="P-loop containing nucleoside triphosphate hydrolases"/>
    <property type="match status" value="1"/>
</dbReference>
<dbReference type="CDD" id="cd03225">
    <property type="entry name" value="ABC_cobalt_CbiO_domain1"/>
    <property type="match status" value="1"/>
</dbReference>
<evidence type="ECO:0000256" key="6">
    <source>
        <dbReference type="ARBA" id="ARBA00022840"/>
    </source>
</evidence>
<dbReference type="GO" id="GO:0005524">
    <property type="term" value="F:ATP binding"/>
    <property type="evidence" value="ECO:0007669"/>
    <property type="project" value="UniProtKB-KW"/>
</dbReference>
<dbReference type="STRING" id="1033810.HLPCO_001344"/>
<dbReference type="InterPro" id="IPR003439">
    <property type="entry name" value="ABC_transporter-like_ATP-bd"/>
</dbReference>
<sequence length="276" mass="30839">MDSSNIIEINDLVFSYEKNKKVINNLSLSIKRNKWTCILGHNGSGKSTLSKLIIGLLAPRTGEIVVDGTKLSEETVYDIRAKVGLVFQNPDNQFVGSTVRDDIAFGMENQQIPRDEMIRRIDTYISKVNMNDYLNQEPHLLSGGQKQRVAIAGALALDSKVLIFDESTSMLDPQGRDDIVGLINHLKDDGDKTIISITHDLHEACLADQLVIMKEGKVIATGNPQDILIDKELMLSAGLDVPLPVKLSERLMEEQIIDELYINTEDLVRALWKKQN</sequence>
<dbReference type="FunCoup" id="U2EB78">
    <property type="interactions" value="274"/>
</dbReference>
<comment type="similarity">
    <text evidence="2">Belongs to the ABC transporter superfamily.</text>
</comment>
<dbReference type="EMBL" id="AFNU02000004">
    <property type="protein sequence ID" value="ERJ12358.1"/>
    <property type="molecule type" value="Genomic_DNA"/>
</dbReference>
<dbReference type="RefSeq" id="WP_008825065.1">
    <property type="nucleotide sequence ID" value="NZ_AFNU02000004.1"/>
</dbReference>
<dbReference type="InterPro" id="IPR015856">
    <property type="entry name" value="ABC_transpr_CbiO/EcfA_su"/>
</dbReference>
<dbReference type="PANTHER" id="PTHR43553">
    <property type="entry name" value="HEAVY METAL TRANSPORTER"/>
    <property type="match status" value="1"/>
</dbReference>
<dbReference type="GO" id="GO:0043190">
    <property type="term" value="C:ATP-binding cassette (ABC) transporter complex"/>
    <property type="evidence" value="ECO:0007669"/>
    <property type="project" value="TreeGrafter"/>
</dbReference>
<dbReference type="InterPro" id="IPR017871">
    <property type="entry name" value="ABC_transporter-like_CS"/>
</dbReference>
<dbReference type="InterPro" id="IPR050095">
    <property type="entry name" value="ECF_ABC_transporter_ATP-bd"/>
</dbReference>
<dbReference type="FunFam" id="3.40.50.300:FF:000224">
    <property type="entry name" value="Energy-coupling factor transporter ATP-binding protein EcfA"/>
    <property type="match status" value="1"/>
</dbReference>
<dbReference type="InParanoid" id="U2EB78"/>
<feature type="domain" description="ABC transporter" evidence="9">
    <location>
        <begin position="7"/>
        <end position="240"/>
    </location>
</feature>
<organism evidence="10 11">
    <name type="scientific">Haloplasma contractile SSD-17B</name>
    <dbReference type="NCBI Taxonomy" id="1033810"/>
    <lineage>
        <taxon>Bacteria</taxon>
        <taxon>Bacillati</taxon>
        <taxon>Mycoplasmatota</taxon>
        <taxon>Mollicutes</taxon>
        <taxon>Haloplasmatales</taxon>
        <taxon>Haloplasmataceae</taxon>
        <taxon>Haloplasma</taxon>
    </lineage>
</organism>
<dbReference type="InterPro" id="IPR027417">
    <property type="entry name" value="P-loop_NTPase"/>
</dbReference>
<keyword evidence="5" id="KW-0547">Nucleotide-binding</keyword>